<keyword evidence="2" id="KW-1185">Reference proteome</keyword>
<dbReference type="Proteomes" id="UP001461498">
    <property type="component" value="Unassembled WGS sequence"/>
</dbReference>
<name>A0AAW1DHD9_9HEMI</name>
<dbReference type="AlphaFoldDB" id="A0AAW1DHD9"/>
<accession>A0AAW1DHD9</accession>
<evidence type="ECO:0000313" key="2">
    <source>
        <dbReference type="Proteomes" id="UP001461498"/>
    </source>
</evidence>
<proteinExistence type="predicted"/>
<dbReference type="PANTHER" id="PTHR13582">
    <property type="entry name" value="M-PHASE PHOSPHOPROTEIN 6"/>
    <property type="match status" value="1"/>
</dbReference>
<comment type="caution">
    <text evidence="1">The sequence shown here is derived from an EMBL/GenBank/DDBJ whole genome shotgun (WGS) entry which is preliminary data.</text>
</comment>
<dbReference type="PANTHER" id="PTHR13582:SF0">
    <property type="entry name" value="M-PHASE PHOSPHOPROTEIN 6"/>
    <property type="match status" value="1"/>
</dbReference>
<dbReference type="InterPro" id="IPR019324">
    <property type="entry name" value="MPP6"/>
</dbReference>
<sequence>MPKEARKKCKLSKSILEMKFMMRSKLKAQAEKDAHEGCTMYSRNITEGMKNAVEKYIFEGSFIPFENLINGRLSFGGMNPEIEKLMKISQYKPPIVSGEMDKDISDEEMVKYQTGLTETIAKNFKKKTVRKRQRKKLKFLKPEEEN</sequence>
<gene>
    <name evidence="1" type="ORF">O3M35_005079</name>
</gene>
<dbReference type="EMBL" id="JAPXFL010000002">
    <property type="protein sequence ID" value="KAK9510256.1"/>
    <property type="molecule type" value="Genomic_DNA"/>
</dbReference>
<reference evidence="1 2" key="1">
    <citation type="submission" date="2022-12" db="EMBL/GenBank/DDBJ databases">
        <title>Chromosome-level genome assembly of true bugs.</title>
        <authorList>
            <person name="Ma L."/>
            <person name="Li H."/>
        </authorList>
    </citation>
    <scope>NUCLEOTIDE SEQUENCE [LARGE SCALE GENOMIC DNA]</scope>
    <source>
        <strain evidence="1">Lab_2022b</strain>
    </source>
</reference>
<organism evidence="1 2">
    <name type="scientific">Rhynocoris fuscipes</name>
    <dbReference type="NCBI Taxonomy" id="488301"/>
    <lineage>
        <taxon>Eukaryota</taxon>
        <taxon>Metazoa</taxon>
        <taxon>Ecdysozoa</taxon>
        <taxon>Arthropoda</taxon>
        <taxon>Hexapoda</taxon>
        <taxon>Insecta</taxon>
        <taxon>Pterygota</taxon>
        <taxon>Neoptera</taxon>
        <taxon>Paraneoptera</taxon>
        <taxon>Hemiptera</taxon>
        <taxon>Heteroptera</taxon>
        <taxon>Panheteroptera</taxon>
        <taxon>Cimicomorpha</taxon>
        <taxon>Reduviidae</taxon>
        <taxon>Harpactorinae</taxon>
        <taxon>Harpactorini</taxon>
        <taxon>Rhynocoris</taxon>
    </lineage>
</organism>
<evidence type="ECO:0008006" key="3">
    <source>
        <dbReference type="Google" id="ProtNLM"/>
    </source>
</evidence>
<dbReference type="GO" id="GO:0000460">
    <property type="term" value="P:maturation of 5.8S rRNA"/>
    <property type="evidence" value="ECO:0007669"/>
    <property type="project" value="TreeGrafter"/>
</dbReference>
<dbReference type="Pfam" id="PF10175">
    <property type="entry name" value="MPP6"/>
    <property type="match status" value="1"/>
</dbReference>
<protein>
    <recommendedName>
        <fullName evidence="3">M-phase phosphoprotein 6</fullName>
    </recommendedName>
</protein>
<evidence type="ECO:0000313" key="1">
    <source>
        <dbReference type="EMBL" id="KAK9510256.1"/>
    </source>
</evidence>